<gene>
    <name evidence="2" type="ORF">HNQ93_000709</name>
</gene>
<comment type="caution">
    <text evidence="2">The sequence shown here is derived from an EMBL/GenBank/DDBJ whole genome shotgun (WGS) entry which is preliminary data.</text>
</comment>
<keyword evidence="1" id="KW-0472">Membrane</keyword>
<dbReference type="Proteomes" id="UP000532746">
    <property type="component" value="Unassembled WGS sequence"/>
</dbReference>
<feature type="transmembrane region" description="Helical" evidence="1">
    <location>
        <begin position="135"/>
        <end position="158"/>
    </location>
</feature>
<organism evidence="2 3">
    <name type="scientific">Hymenobacter luteus</name>
    <dbReference type="NCBI Taxonomy" id="1411122"/>
    <lineage>
        <taxon>Bacteria</taxon>
        <taxon>Pseudomonadati</taxon>
        <taxon>Bacteroidota</taxon>
        <taxon>Cytophagia</taxon>
        <taxon>Cytophagales</taxon>
        <taxon>Hymenobacteraceae</taxon>
        <taxon>Hymenobacter</taxon>
    </lineage>
</organism>
<sequence length="174" mass="19381">MAMSSQLSRINWRLLLLHFLSMPLLILGARQLALVPYAEMIILYQKGGIQAMKDSPQVFTAADIGGLIADPLYAWFLAILAGCALSALVVWHRRESKLLPIALFVLAIVTSWTHYYEREAVKSGLAFLRWPFEAWPLATRLGIVGSGLLILGCLPFLLTWRRPIPERGNNAVAP</sequence>
<accession>A0A7W9W9P6</accession>
<name>A0A7W9W9P6_9BACT</name>
<evidence type="ECO:0000313" key="3">
    <source>
        <dbReference type="Proteomes" id="UP000532746"/>
    </source>
</evidence>
<feature type="transmembrane region" description="Helical" evidence="1">
    <location>
        <begin position="72"/>
        <end position="91"/>
    </location>
</feature>
<proteinExistence type="predicted"/>
<reference evidence="2 3" key="1">
    <citation type="submission" date="2020-08" db="EMBL/GenBank/DDBJ databases">
        <title>Genomic Encyclopedia of Type Strains, Phase IV (KMG-IV): sequencing the most valuable type-strain genomes for metagenomic binning, comparative biology and taxonomic classification.</title>
        <authorList>
            <person name="Goeker M."/>
        </authorList>
    </citation>
    <scope>NUCLEOTIDE SEQUENCE [LARGE SCALE GENOMIC DNA]</scope>
    <source>
        <strain evidence="2 3">DSM 26718</strain>
    </source>
</reference>
<keyword evidence="1" id="KW-1133">Transmembrane helix</keyword>
<keyword evidence="1" id="KW-0812">Transmembrane</keyword>
<evidence type="ECO:0000256" key="1">
    <source>
        <dbReference type="SAM" id="Phobius"/>
    </source>
</evidence>
<dbReference type="AlphaFoldDB" id="A0A7W9W9P6"/>
<dbReference type="EMBL" id="JACHGG010000001">
    <property type="protein sequence ID" value="MBB6057879.1"/>
    <property type="molecule type" value="Genomic_DNA"/>
</dbReference>
<keyword evidence="3" id="KW-1185">Reference proteome</keyword>
<protein>
    <submittedName>
        <fullName evidence="2">Uncharacterized protein</fullName>
    </submittedName>
</protein>
<evidence type="ECO:0000313" key="2">
    <source>
        <dbReference type="EMBL" id="MBB6057879.1"/>
    </source>
</evidence>
<feature type="transmembrane region" description="Helical" evidence="1">
    <location>
        <begin position="98"/>
        <end position="115"/>
    </location>
</feature>